<name>A0A8H6LTX2_9AGAR</name>
<dbReference type="Proteomes" id="UP000521943">
    <property type="component" value="Unassembled WGS sequence"/>
</dbReference>
<evidence type="ECO:0000313" key="2">
    <source>
        <dbReference type="Proteomes" id="UP000521943"/>
    </source>
</evidence>
<dbReference type="EMBL" id="JACGCI010000138">
    <property type="protein sequence ID" value="KAF6743673.1"/>
    <property type="molecule type" value="Genomic_DNA"/>
</dbReference>
<protein>
    <submittedName>
        <fullName evidence="1">Uncharacterized protein</fullName>
    </submittedName>
</protein>
<dbReference type="GO" id="GO:0004867">
    <property type="term" value="F:serine-type endopeptidase inhibitor activity"/>
    <property type="evidence" value="ECO:0007669"/>
    <property type="project" value="InterPro"/>
</dbReference>
<sequence length="155" mass="16630">MAIGALSGNYTIYSKAYSSFLGLSSFDGAPGAPRAVIALPAVSPPPSRWQVLELPNGKANVTLDGQRVTRNKALIWAESTAYGSPTVEWQVYSLPQHGANAYMISTTGAVLEDSGTWVVPSKPNTQVKLSPYLTSTPSIPPFFQPDAILYLDRLD</sequence>
<evidence type="ECO:0000313" key="1">
    <source>
        <dbReference type="EMBL" id="KAF6743673.1"/>
    </source>
</evidence>
<dbReference type="Pfam" id="PF16850">
    <property type="entry name" value="Inhibitor_I66"/>
    <property type="match status" value="1"/>
</dbReference>
<gene>
    <name evidence="1" type="ORF">DFP72DRAFT_1079688</name>
</gene>
<dbReference type="Gene3D" id="2.80.10.50">
    <property type="match status" value="1"/>
</dbReference>
<reference evidence="1 2" key="1">
    <citation type="submission" date="2020-07" db="EMBL/GenBank/DDBJ databases">
        <title>Comparative genomics of pyrophilous fungi reveals a link between fire events and developmental genes.</title>
        <authorList>
            <consortium name="DOE Joint Genome Institute"/>
            <person name="Steindorff A.S."/>
            <person name="Carver A."/>
            <person name="Calhoun S."/>
            <person name="Stillman K."/>
            <person name="Liu H."/>
            <person name="Lipzen A."/>
            <person name="Pangilinan J."/>
            <person name="Labutti K."/>
            <person name="Bruns T.D."/>
            <person name="Grigoriev I.V."/>
        </authorList>
    </citation>
    <scope>NUCLEOTIDE SEQUENCE [LARGE SCALE GENOMIC DNA]</scope>
    <source>
        <strain evidence="1 2">CBS 144469</strain>
    </source>
</reference>
<accession>A0A8H6LTX2</accession>
<keyword evidence="2" id="KW-1185">Reference proteome</keyword>
<proteinExistence type="predicted"/>
<dbReference type="InterPro" id="IPR031755">
    <property type="entry name" value="Inhibitor_I66"/>
</dbReference>
<dbReference type="OrthoDB" id="10477006at2759"/>
<organism evidence="1 2">
    <name type="scientific">Ephemerocybe angulata</name>
    <dbReference type="NCBI Taxonomy" id="980116"/>
    <lineage>
        <taxon>Eukaryota</taxon>
        <taxon>Fungi</taxon>
        <taxon>Dikarya</taxon>
        <taxon>Basidiomycota</taxon>
        <taxon>Agaricomycotina</taxon>
        <taxon>Agaricomycetes</taxon>
        <taxon>Agaricomycetidae</taxon>
        <taxon>Agaricales</taxon>
        <taxon>Agaricineae</taxon>
        <taxon>Psathyrellaceae</taxon>
        <taxon>Ephemerocybe</taxon>
    </lineage>
</organism>
<dbReference type="AlphaFoldDB" id="A0A8H6LTX2"/>
<comment type="caution">
    <text evidence="1">The sequence shown here is derived from an EMBL/GenBank/DDBJ whole genome shotgun (WGS) entry which is preliminary data.</text>
</comment>